<proteinExistence type="predicted"/>
<feature type="region of interest" description="Disordered" evidence="1">
    <location>
        <begin position="1"/>
        <end position="20"/>
    </location>
</feature>
<name>A0A6J1CD90_MOMCH</name>
<accession>A0A6J1CD90</accession>
<keyword evidence="2" id="KW-1185">Reference proteome</keyword>
<dbReference type="RefSeq" id="XP_022139775.1">
    <property type="nucleotide sequence ID" value="XM_022284083.1"/>
</dbReference>
<dbReference type="OrthoDB" id="2020529at2759"/>
<organism evidence="2 3">
    <name type="scientific">Momordica charantia</name>
    <name type="common">Bitter gourd</name>
    <name type="synonym">Balsam pear</name>
    <dbReference type="NCBI Taxonomy" id="3673"/>
    <lineage>
        <taxon>Eukaryota</taxon>
        <taxon>Viridiplantae</taxon>
        <taxon>Streptophyta</taxon>
        <taxon>Embryophyta</taxon>
        <taxon>Tracheophyta</taxon>
        <taxon>Spermatophyta</taxon>
        <taxon>Magnoliopsida</taxon>
        <taxon>eudicotyledons</taxon>
        <taxon>Gunneridae</taxon>
        <taxon>Pentapetalae</taxon>
        <taxon>rosids</taxon>
        <taxon>fabids</taxon>
        <taxon>Cucurbitales</taxon>
        <taxon>Cucurbitaceae</taxon>
        <taxon>Momordiceae</taxon>
        <taxon>Momordica</taxon>
    </lineage>
</organism>
<sequence length="183" mass="20130">MEGIGSRLGRASSRYGPAATVFNGPVRKWKKKWVLASSSSSGLSYQPSSHSQSNAHKLLLCRWTPIPPPPSTETDGPTAPPDEPPRRKFRYTPIAVLEEQKNAELRSVKDEVRMKEIDQAAVFTATVSNETHGELNVNEVFKEETQETSKILNSPRNANKNRLDLALCLNGGNQNQESAGKSS</sequence>
<gene>
    <name evidence="3" type="primary">LOC111010600</name>
</gene>
<dbReference type="PANTHER" id="PTHR34572">
    <property type="entry name" value="GOLGIN FAMILY A PROTEIN"/>
    <property type="match status" value="1"/>
</dbReference>
<evidence type="ECO:0000313" key="3">
    <source>
        <dbReference type="RefSeq" id="XP_022139775.1"/>
    </source>
</evidence>
<reference evidence="3" key="1">
    <citation type="submission" date="2025-08" db="UniProtKB">
        <authorList>
            <consortium name="RefSeq"/>
        </authorList>
    </citation>
    <scope>IDENTIFICATION</scope>
    <source>
        <strain evidence="3">OHB3-1</strain>
    </source>
</reference>
<dbReference type="Proteomes" id="UP000504603">
    <property type="component" value="Unplaced"/>
</dbReference>
<dbReference type="AlphaFoldDB" id="A0A6J1CD90"/>
<protein>
    <submittedName>
        <fullName evidence="3">Uncharacterized protein LOC111010600</fullName>
    </submittedName>
</protein>
<dbReference type="KEGG" id="mcha:111010600"/>
<feature type="region of interest" description="Disordered" evidence="1">
    <location>
        <begin position="62"/>
        <end position="92"/>
    </location>
</feature>
<dbReference type="PANTHER" id="PTHR34572:SF8">
    <property type="entry name" value="(RAPE) HYPOTHETICAL PROTEIN"/>
    <property type="match status" value="1"/>
</dbReference>
<dbReference type="GeneID" id="111010600"/>
<evidence type="ECO:0000313" key="2">
    <source>
        <dbReference type="Proteomes" id="UP000504603"/>
    </source>
</evidence>
<evidence type="ECO:0000256" key="1">
    <source>
        <dbReference type="SAM" id="MobiDB-lite"/>
    </source>
</evidence>